<dbReference type="PANTHER" id="PTHR12302">
    <property type="entry name" value="EBNA2 BINDING PROTEIN P100"/>
    <property type="match status" value="1"/>
</dbReference>
<gene>
    <name evidence="2" type="ORF">CWR43_16545</name>
    <name evidence="3" type="ORF">N2599_07235</name>
</gene>
<evidence type="ECO:0000259" key="1">
    <source>
        <dbReference type="PROSITE" id="PS50830"/>
    </source>
</evidence>
<evidence type="ECO:0000313" key="2">
    <source>
        <dbReference type="EMBL" id="PKA42434.1"/>
    </source>
</evidence>
<reference evidence="2 4" key="1">
    <citation type="submission" date="2017-11" db="EMBL/GenBank/DDBJ databases">
        <authorList>
            <person name="Han C.G."/>
        </authorList>
    </citation>
    <scope>NUCLEOTIDE SEQUENCE [LARGE SCALE GENOMIC DNA]</scope>
    <source>
        <strain evidence="2 4">HCNT1</strain>
    </source>
</reference>
<dbReference type="PANTHER" id="PTHR12302:SF26">
    <property type="entry name" value="BLR1266 PROTEIN"/>
    <property type="match status" value="1"/>
</dbReference>
<dbReference type="InterPro" id="IPR035437">
    <property type="entry name" value="SNase_OB-fold_sf"/>
</dbReference>
<sequence length="184" mass="20542">MARGFRTIRDGVTAFAMLALIWLIAAKLNDAPDTVHAGQFHAADGDSLTLGAERMRLRGIDAPELNQSCERGGTRWACGWEARETLQRLVAGSDTRCGGGERDQYDRLLVVCRSGGIDLNAEMVARGMAVSYGNYEREEERARVEKAGLWAGTFERPRDVRDHERERSGFEDVRRLIGQVTGWE</sequence>
<dbReference type="AlphaFoldDB" id="A0A2N0D8K6"/>
<protein>
    <submittedName>
        <fullName evidence="2">Exopolysaccharide biosynthesis protein</fullName>
    </submittedName>
    <submittedName>
        <fullName evidence="3">Thermonuclease family protein</fullName>
    </submittedName>
</protein>
<dbReference type="Gene3D" id="2.40.50.90">
    <property type="match status" value="1"/>
</dbReference>
<evidence type="ECO:0000313" key="4">
    <source>
        <dbReference type="Proteomes" id="UP000232164"/>
    </source>
</evidence>
<dbReference type="Proteomes" id="UP001060123">
    <property type="component" value="Chromosome"/>
</dbReference>
<dbReference type="STRING" id="1041146.GCA_000427985_02514"/>
<evidence type="ECO:0000313" key="5">
    <source>
        <dbReference type="Proteomes" id="UP001060123"/>
    </source>
</evidence>
<dbReference type="Proteomes" id="UP000232164">
    <property type="component" value="Unassembled WGS sequence"/>
</dbReference>
<feature type="domain" description="TNase-like" evidence="1">
    <location>
        <begin position="44"/>
        <end position="152"/>
    </location>
</feature>
<accession>A0A2N0D8K6</accession>
<name>A0A2N0D8K6_RHISU</name>
<dbReference type="EMBL" id="PIQN01000011">
    <property type="protein sequence ID" value="PKA42434.1"/>
    <property type="molecule type" value="Genomic_DNA"/>
</dbReference>
<organism evidence="2 4">
    <name type="scientific">Rhizobium sullae</name>
    <name type="common">Rhizobium hedysari</name>
    <dbReference type="NCBI Taxonomy" id="50338"/>
    <lineage>
        <taxon>Bacteria</taxon>
        <taxon>Pseudomonadati</taxon>
        <taxon>Pseudomonadota</taxon>
        <taxon>Alphaproteobacteria</taxon>
        <taxon>Hyphomicrobiales</taxon>
        <taxon>Rhizobiaceae</taxon>
        <taxon>Rhizobium/Agrobacterium group</taxon>
        <taxon>Rhizobium</taxon>
    </lineage>
</organism>
<dbReference type="InterPro" id="IPR016071">
    <property type="entry name" value="Staphylococal_nuclease_OB-fold"/>
</dbReference>
<dbReference type="SUPFAM" id="SSF50199">
    <property type="entry name" value="Staphylococcal nuclease"/>
    <property type="match status" value="1"/>
</dbReference>
<evidence type="ECO:0000313" key="3">
    <source>
        <dbReference type="EMBL" id="UWU15782.1"/>
    </source>
</evidence>
<reference evidence="3" key="3">
    <citation type="submission" date="2022-09" db="EMBL/GenBank/DDBJ databases">
        <title>Australian commercial rhizobial inoculants.</title>
        <authorList>
            <person name="Kohlmeier M.G."/>
            <person name="O'Hara G.W."/>
            <person name="Colombi E."/>
            <person name="Ramsay J.P."/>
            <person name="Terpolilli J."/>
        </authorList>
    </citation>
    <scope>NUCLEOTIDE SEQUENCE</scope>
    <source>
        <strain evidence="3">WSM1592</strain>
    </source>
</reference>
<dbReference type="OrthoDB" id="9805504at2"/>
<dbReference type="EMBL" id="CP104143">
    <property type="protein sequence ID" value="UWU15782.1"/>
    <property type="molecule type" value="Genomic_DNA"/>
</dbReference>
<dbReference type="SMART" id="SM00318">
    <property type="entry name" value="SNc"/>
    <property type="match status" value="1"/>
</dbReference>
<dbReference type="RefSeq" id="WP_027511878.1">
    <property type="nucleotide sequence ID" value="NZ_CP104143.1"/>
</dbReference>
<keyword evidence="5" id="KW-1185">Reference proteome</keyword>
<dbReference type="PROSITE" id="PS50830">
    <property type="entry name" value="TNASE_3"/>
    <property type="match status" value="1"/>
</dbReference>
<proteinExistence type="predicted"/>
<reference evidence="2 4" key="2">
    <citation type="submission" date="2017-12" db="EMBL/GenBank/DDBJ databases">
        <title>Genome sequence of Rhizobium sullae HCNT1 isolated from Sulla coronaria nodules and featuring peculiar denitrification phenotypes.</title>
        <authorList>
            <person name="De Diego-Diaz B."/>
            <person name="Treu L."/>
            <person name="Campanaro S."/>
            <person name="Da Silva Duarte V."/>
            <person name="Basaglia M."/>
            <person name="Favaro L."/>
            <person name="Casella S."/>
            <person name="Squartini A."/>
        </authorList>
    </citation>
    <scope>NUCLEOTIDE SEQUENCE [LARGE SCALE GENOMIC DNA]</scope>
    <source>
        <strain evidence="2 4">HCNT1</strain>
    </source>
</reference>
<dbReference type="Pfam" id="PF00565">
    <property type="entry name" value="SNase"/>
    <property type="match status" value="1"/>
</dbReference>